<gene>
    <name evidence="2" type="ORF">SCP_0601450</name>
</gene>
<evidence type="ECO:0000313" key="2">
    <source>
        <dbReference type="EMBL" id="GBE84167.1"/>
    </source>
</evidence>
<protein>
    <submittedName>
        <fullName evidence="2">Uncharacterized protein</fullName>
    </submittedName>
</protein>
<reference evidence="2 3" key="1">
    <citation type="journal article" date="2018" name="Sci. Rep.">
        <title>Genome sequence of the cauliflower mushroom Sparassis crispa (Hanabiratake) and its association with beneficial usage.</title>
        <authorList>
            <person name="Kiyama R."/>
            <person name="Furutani Y."/>
            <person name="Kawaguchi K."/>
            <person name="Nakanishi T."/>
        </authorList>
    </citation>
    <scope>NUCLEOTIDE SEQUENCE [LARGE SCALE GENOMIC DNA]</scope>
</reference>
<feature type="compositionally biased region" description="Polar residues" evidence="1">
    <location>
        <begin position="14"/>
        <end position="23"/>
    </location>
</feature>
<evidence type="ECO:0000256" key="1">
    <source>
        <dbReference type="SAM" id="MobiDB-lite"/>
    </source>
</evidence>
<dbReference type="GeneID" id="38781084"/>
<comment type="caution">
    <text evidence="2">The sequence shown here is derived from an EMBL/GenBank/DDBJ whole genome shotgun (WGS) entry which is preliminary data.</text>
</comment>
<dbReference type="EMBL" id="BFAD01000006">
    <property type="protein sequence ID" value="GBE84167.1"/>
    <property type="molecule type" value="Genomic_DNA"/>
</dbReference>
<dbReference type="AlphaFoldDB" id="A0A401GPL9"/>
<dbReference type="InParanoid" id="A0A401GPL9"/>
<feature type="region of interest" description="Disordered" evidence="1">
    <location>
        <begin position="1"/>
        <end position="23"/>
    </location>
</feature>
<keyword evidence="3" id="KW-1185">Reference proteome</keyword>
<accession>A0A401GPL9</accession>
<proteinExistence type="predicted"/>
<dbReference type="RefSeq" id="XP_027615080.1">
    <property type="nucleotide sequence ID" value="XM_027759279.1"/>
</dbReference>
<dbReference type="Proteomes" id="UP000287166">
    <property type="component" value="Unassembled WGS sequence"/>
</dbReference>
<name>A0A401GPL9_9APHY</name>
<organism evidence="2 3">
    <name type="scientific">Sparassis crispa</name>
    <dbReference type="NCBI Taxonomy" id="139825"/>
    <lineage>
        <taxon>Eukaryota</taxon>
        <taxon>Fungi</taxon>
        <taxon>Dikarya</taxon>
        <taxon>Basidiomycota</taxon>
        <taxon>Agaricomycotina</taxon>
        <taxon>Agaricomycetes</taxon>
        <taxon>Polyporales</taxon>
        <taxon>Sparassidaceae</taxon>
        <taxon>Sparassis</taxon>
    </lineage>
</organism>
<sequence length="380" mass="42712">MSSTSDDISRPPYSATSTDQSMLPSSPDYSAYDWSALLDNGYLLCVDGVSYRTLTDVSCRSPKRVEILGDLFVQKEHYDLEKLREFLKTDSITDVTFMRWTATPLLTLFEVILLHQIKILRIVGGTYDIRALCCILLTFSELHTFHVKRVRVEPAATTQRSKSSNADADSFHTLTLAGGRATAFCEWLSPPLSNSGVKALGIAWRPPRAMTLLDVSFEELVREASEKLSSLALIVDYYVDPSQLQLPYDSSTDVSFKVYTLLDIDYSIRPYECMQWVDRFLESVPRTVEKIALGLVCSSAGDFSPKLVWPTIDGNLLRLKTVNPNLSVDFQVALLEIPPPQERSEEEVLREWCTSVATVFKDSLPEFLGFAEAGLSLQRF</sequence>
<evidence type="ECO:0000313" key="3">
    <source>
        <dbReference type="Proteomes" id="UP000287166"/>
    </source>
</evidence>